<protein>
    <submittedName>
        <fullName evidence="1">Uncharacterized protein</fullName>
    </submittedName>
</protein>
<evidence type="ECO:0000313" key="1">
    <source>
        <dbReference type="EMBL" id="GFN91952.1"/>
    </source>
</evidence>
<dbReference type="EMBL" id="BLXT01002201">
    <property type="protein sequence ID" value="GFN91952.1"/>
    <property type="molecule type" value="Genomic_DNA"/>
</dbReference>
<dbReference type="Proteomes" id="UP000735302">
    <property type="component" value="Unassembled WGS sequence"/>
</dbReference>
<name>A0AAV3ZB62_9GAST</name>
<proteinExistence type="predicted"/>
<comment type="caution">
    <text evidence="1">The sequence shown here is derived from an EMBL/GenBank/DDBJ whole genome shotgun (WGS) entry which is preliminary data.</text>
</comment>
<sequence length="121" mass="13438">MLYLIFFQASKGPVERCRKRKLCGTDPSPFGGYKASKSVSDDSRRVATTYTDSEAACEAAARPSEESCQSEKRACLSKRTIAELLKTVKSLFLFQWHFQIKRHLHKSPCANDVLAPAAAVP</sequence>
<evidence type="ECO:0000313" key="2">
    <source>
        <dbReference type="Proteomes" id="UP000735302"/>
    </source>
</evidence>
<dbReference type="AlphaFoldDB" id="A0AAV3ZB62"/>
<organism evidence="1 2">
    <name type="scientific">Plakobranchus ocellatus</name>
    <dbReference type="NCBI Taxonomy" id="259542"/>
    <lineage>
        <taxon>Eukaryota</taxon>
        <taxon>Metazoa</taxon>
        <taxon>Spiralia</taxon>
        <taxon>Lophotrochozoa</taxon>
        <taxon>Mollusca</taxon>
        <taxon>Gastropoda</taxon>
        <taxon>Heterobranchia</taxon>
        <taxon>Euthyneura</taxon>
        <taxon>Panpulmonata</taxon>
        <taxon>Sacoglossa</taxon>
        <taxon>Placobranchoidea</taxon>
        <taxon>Plakobranchidae</taxon>
        <taxon>Plakobranchus</taxon>
    </lineage>
</organism>
<accession>A0AAV3ZB62</accession>
<keyword evidence="2" id="KW-1185">Reference proteome</keyword>
<reference evidence="1 2" key="1">
    <citation type="journal article" date="2021" name="Elife">
        <title>Chloroplast acquisition without the gene transfer in kleptoplastic sea slugs, Plakobranchus ocellatus.</title>
        <authorList>
            <person name="Maeda T."/>
            <person name="Takahashi S."/>
            <person name="Yoshida T."/>
            <person name="Shimamura S."/>
            <person name="Takaki Y."/>
            <person name="Nagai Y."/>
            <person name="Toyoda A."/>
            <person name="Suzuki Y."/>
            <person name="Arimoto A."/>
            <person name="Ishii H."/>
            <person name="Satoh N."/>
            <person name="Nishiyama T."/>
            <person name="Hasebe M."/>
            <person name="Maruyama T."/>
            <person name="Minagawa J."/>
            <person name="Obokata J."/>
            <person name="Shigenobu S."/>
        </authorList>
    </citation>
    <scope>NUCLEOTIDE SEQUENCE [LARGE SCALE GENOMIC DNA]</scope>
</reference>
<gene>
    <name evidence="1" type="ORF">PoB_001845800</name>
</gene>